<dbReference type="PATRIC" id="fig|134601.6.peg.6436"/>
<evidence type="ECO:0000313" key="3">
    <source>
        <dbReference type="Proteomes" id="UP000062255"/>
    </source>
</evidence>
<dbReference type="EMBL" id="CP012150">
    <property type="protein sequence ID" value="AKS36789.1"/>
    <property type="molecule type" value="Genomic_DNA"/>
</dbReference>
<name>A0A0K0XHA6_MYCGD</name>
<proteinExistence type="predicted"/>
<protein>
    <submittedName>
        <fullName evidence="2">Uncharacterized protein</fullName>
    </submittedName>
</protein>
<sequence length="463" mass="47281">MDAAVILAPGREILDVFTEYVTACRVLGYGHRDLTRLHEWYDTEDGVDLRALDAEQRALTAAAQAAEQALRLQDKQSRLADDGWQGSAAMSAREHLARHHAAAEQTVAALHTAAAALDRLREALCEALTRKSAVTVEIEGRHAAQRAGWLAAARTVATGVAGDRSAASELIDQEVRPFVAGGIAGDWVAAMRSTTAAVTDAYADAVAALRAAPTPVFGHVAFGDSGVPAPVVEPRPTFERTVPAGHVAADTSWPAPPPAAQVMPAAQVTPAAPVTPPAQVTPPAPAAELPPAPAVSPLPAAGQSLGLPGMPGMADPAAGLGSGLAGAGQQLADLFSGLVGSAAEGIPDADALDAVPDDDVDDPEIADEPDGSDDPEDDVEENPEEDPEEPVEPVEPVEGAAAEEAAETAVEPADEAETPEAAAPQEETPAPIVPPPPVAEPLSQPSGETPCEIAADELPQVGS</sequence>
<evidence type="ECO:0000256" key="1">
    <source>
        <dbReference type="SAM" id="MobiDB-lite"/>
    </source>
</evidence>
<feature type="region of interest" description="Disordered" evidence="1">
    <location>
        <begin position="248"/>
        <end position="297"/>
    </location>
</feature>
<feature type="compositionally biased region" description="Low complexity" evidence="1">
    <location>
        <begin position="419"/>
        <end position="430"/>
    </location>
</feature>
<reference evidence="2 3" key="1">
    <citation type="submission" date="2015-07" db="EMBL/GenBank/DDBJ databases">
        <title>Complete genome sequence of Mycobacterium goodii X7B, a facultative thermophilic biodesulfurizing bacterium.</title>
        <authorList>
            <person name="Yu B."/>
            <person name="Li F."/>
            <person name="Xu P."/>
        </authorList>
    </citation>
    <scope>NUCLEOTIDE SEQUENCE [LARGE SCALE GENOMIC DNA]</scope>
    <source>
        <strain evidence="2 3">X7B</strain>
    </source>
</reference>
<feature type="compositionally biased region" description="Pro residues" evidence="1">
    <location>
        <begin position="273"/>
        <end position="296"/>
    </location>
</feature>
<gene>
    <name evidence="2" type="ORF">AFA91_31115</name>
</gene>
<feature type="region of interest" description="Disordered" evidence="1">
    <location>
        <begin position="349"/>
        <end position="463"/>
    </location>
</feature>
<dbReference type="Proteomes" id="UP000062255">
    <property type="component" value="Chromosome"/>
</dbReference>
<accession>A0A0K0XHA6</accession>
<dbReference type="AlphaFoldDB" id="A0A0K0XHA6"/>
<feature type="compositionally biased region" description="Low complexity" evidence="1">
    <location>
        <begin position="394"/>
        <end position="411"/>
    </location>
</feature>
<dbReference type="KEGG" id="mgo:AFA91_31115"/>
<feature type="compositionally biased region" description="Low complexity" evidence="1">
    <location>
        <begin position="260"/>
        <end position="272"/>
    </location>
</feature>
<organism evidence="2 3">
    <name type="scientific">Mycolicibacterium goodii</name>
    <name type="common">Mycobacterium goodii</name>
    <dbReference type="NCBI Taxonomy" id="134601"/>
    <lineage>
        <taxon>Bacteria</taxon>
        <taxon>Bacillati</taxon>
        <taxon>Actinomycetota</taxon>
        <taxon>Actinomycetes</taxon>
        <taxon>Mycobacteriales</taxon>
        <taxon>Mycobacteriaceae</taxon>
        <taxon>Mycolicibacterium</taxon>
    </lineage>
</organism>
<evidence type="ECO:0000313" key="2">
    <source>
        <dbReference type="EMBL" id="AKS36789.1"/>
    </source>
</evidence>
<dbReference type="STRING" id="134601.AFA91_31115"/>
<feature type="compositionally biased region" description="Acidic residues" evidence="1">
    <location>
        <begin position="355"/>
        <end position="392"/>
    </location>
</feature>